<comment type="catalytic activity">
    <reaction evidence="1">
        <text>a ribonucleoside 5'-phosphate + H2O = a ribonucleoside + phosphate</text>
        <dbReference type="Rhea" id="RHEA:12484"/>
        <dbReference type="ChEBI" id="CHEBI:15377"/>
        <dbReference type="ChEBI" id="CHEBI:18254"/>
        <dbReference type="ChEBI" id="CHEBI:43474"/>
        <dbReference type="ChEBI" id="CHEBI:58043"/>
        <dbReference type="EC" id="3.1.3.5"/>
    </reaction>
</comment>
<organism evidence="8 9">
    <name type="scientific">Photobacterium halotolerans</name>
    <dbReference type="NCBI Taxonomy" id="265726"/>
    <lineage>
        <taxon>Bacteria</taxon>
        <taxon>Pseudomonadati</taxon>
        <taxon>Pseudomonadota</taxon>
        <taxon>Gammaproteobacteria</taxon>
        <taxon>Vibrionales</taxon>
        <taxon>Vibrionaceae</taxon>
        <taxon>Photobacterium</taxon>
    </lineage>
</organism>
<dbReference type="InterPro" id="IPR002828">
    <property type="entry name" value="SurE-like_Pase/nucleotidase"/>
</dbReference>
<dbReference type="PANTHER" id="PTHR30457:SF0">
    <property type="entry name" value="PHOSPHATASE, PUTATIVE (AFU_ORTHOLOGUE AFUA_4G01070)-RELATED"/>
    <property type="match status" value="1"/>
</dbReference>
<comment type="similarity">
    <text evidence="2">Belongs to the SurE nucleotidase family.</text>
</comment>
<dbReference type="PANTHER" id="PTHR30457">
    <property type="entry name" value="5'-NUCLEOTIDASE SURE"/>
    <property type="match status" value="1"/>
</dbReference>
<feature type="domain" description="Survival protein SurE-like phosphatase/nucleotidase" evidence="7">
    <location>
        <begin position="28"/>
        <end position="233"/>
    </location>
</feature>
<name>A0A0F5VIH8_9GAMM</name>
<evidence type="ECO:0000256" key="6">
    <source>
        <dbReference type="SAM" id="SignalP"/>
    </source>
</evidence>
<dbReference type="RefSeq" id="WP_046218956.1">
    <property type="nucleotide sequence ID" value="NZ_JWYV01000001.1"/>
</dbReference>
<feature type="chain" id="PRO_5002496573" description="5'-nucleotidase" evidence="6">
    <location>
        <begin position="26"/>
        <end position="334"/>
    </location>
</feature>
<evidence type="ECO:0000313" key="9">
    <source>
        <dbReference type="Proteomes" id="UP000033633"/>
    </source>
</evidence>
<evidence type="ECO:0000259" key="7">
    <source>
        <dbReference type="Pfam" id="PF01975"/>
    </source>
</evidence>
<feature type="signal peptide" evidence="6">
    <location>
        <begin position="1"/>
        <end position="25"/>
    </location>
</feature>
<sequence>MKLAMEKLLAAGLLSASVISAPVMAMNIVLTNDDSWDTQNIQILKAALVTAGHHVIMSAPCTGQSGKGGAMTFLKPVSVDETKAAQQEFCVGDTDTRVAFEDYAEGTPVMAVLYGIDVAAQTIWGKAPDLVISGPNEGNNLGFMNNNSGTLGATMIALSRGIPAIAVSAHENTAHDAAQSELVANAVVEVVATLESSRPAGGPLLPAYTGLNINTPEDMSNHLGYKLTDVGWNSGGIELKFSDDLSSDAVLMGYMVQKLMAGGMDQVTAQATAQAAMQDKQGLSFGMGDAGDANANSEGNAVKAGYITISTIDGNVQAARAKVSLTEQRLLGLN</sequence>
<dbReference type="STRING" id="265726.KY46_02160"/>
<evidence type="ECO:0000256" key="4">
    <source>
        <dbReference type="ARBA" id="ARBA00022723"/>
    </source>
</evidence>
<dbReference type="InterPro" id="IPR030048">
    <property type="entry name" value="SurE"/>
</dbReference>
<reference evidence="8 9" key="1">
    <citation type="submission" date="2014-12" db="EMBL/GenBank/DDBJ databases">
        <title>Mercury Reductase activity and rhizosphere competence traits in the genome of root associated Photobacterium halotolerans MELD1.</title>
        <authorList>
            <person name="Mathew D.C."/>
            <person name="Huang C.-C."/>
        </authorList>
    </citation>
    <scope>NUCLEOTIDE SEQUENCE [LARGE SCALE GENOMIC DNA]</scope>
    <source>
        <strain evidence="8 9">MELD1</strain>
    </source>
</reference>
<comment type="caution">
    <text evidence="8">The sequence shown here is derived from an EMBL/GenBank/DDBJ whole genome shotgun (WGS) entry which is preliminary data.</text>
</comment>
<keyword evidence="6" id="KW-0732">Signal</keyword>
<dbReference type="GO" id="GO:0046872">
    <property type="term" value="F:metal ion binding"/>
    <property type="evidence" value="ECO:0007669"/>
    <property type="project" value="UniProtKB-KW"/>
</dbReference>
<evidence type="ECO:0000256" key="3">
    <source>
        <dbReference type="ARBA" id="ARBA00012643"/>
    </source>
</evidence>
<evidence type="ECO:0000256" key="2">
    <source>
        <dbReference type="ARBA" id="ARBA00011062"/>
    </source>
</evidence>
<keyword evidence="9" id="KW-1185">Reference proteome</keyword>
<dbReference type="EMBL" id="JWYV01000001">
    <property type="protein sequence ID" value="KKD01627.1"/>
    <property type="molecule type" value="Genomic_DNA"/>
</dbReference>
<gene>
    <name evidence="8" type="ORF">KY46_02160</name>
</gene>
<keyword evidence="4" id="KW-0479">Metal-binding</keyword>
<dbReference type="PATRIC" id="fig|265726.11.peg.470"/>
<dbReference type="EC" id="3.1.3.5" evidence="3"/>
<evidence type="ECO:0000313" key="8">
    <source>
        <dbReference type="EMBL" id="KKD01627.1"/>
    </source>
</evidence>
<dbReference type="SUPFAM" id="SSF64167">
    <property type="entry name" value="SurE-like"/>
    <property type="match status" value="1"/>
</dbReference>
<dbReference type="GO" id="GO:0008253">
    <property type="term" value="F:5'-nucleotidase activity"/>
    <property type="evidence" value="ECO:0007669"/>
    <property type="project" value="UniProtKB-EC"/>
</dbReference>
<dbReference type="Proteomes" id="UP000033633">
    <property type="component" value="Unassembled WGS sequence"/>
</dbReference>
<dbReference type="AlphaFoldDB" id="A0A0F5VIH8"/>
<dbReference type="InterPro" id="IPR036523">
    <property type="entry name" value="SurE-like_sf"/>
</dbReference>
<dbReference type="Pfam" id="PF01975">
    <property type="entry name" value="SurE"/>
    <property type="match status" value="1"/>
</dbReference>
<evidence type="ECO:0000256" key="5">
    <source>
        <dbReference type="ARBA" id="ARBA00022801"/>
    </source>
</evidence>
<dbReference type="OrthoDB" id="9780815at2"/>
<proteinExistence type="inferred from homology"/>
<keyword evidence="5" id="KW-0378">Hydrolase</keyword>
<accession>A0A0F5VIH8</accession>
<protein>
    <recommendedName>
        <fullName evidence="3">5'-nucleotidase</fullName>
        <ecNumber evidence="3">3.1.3.5</ecNumber>
    </recommendedName>
</protein>
<evidence type="ECO:0000256" key="1">
    <source>
        <dbReference type="ARBA" id="ARBA00000815"/>
    </source>
</evidence>
<dbReference type="Gene3D" id="3.40.1210.10">
    <property type="entry name" value="Survival protein SurE-like phosphatase/nucleotidase"/>
    <property type="match status" value="1"/>
</dbReference>